<evidence type="ECO:0000256" key="2">
    <source>
        <dbReference type="ARBA" id="ARBA00022857"/>
    </source>
</evidence>
<dbReference type="Gene3D" id="3.40.50.720">
    <property type="entry name" value="NAD(P)-binding Rossmann-like Domain"/>
    <property type="match status" value="1"/>
</dbReference>
<feature type="domain" description="NmrA-like" evidence="3">
    <location>
        <begin position="5"/>
        <end position="267"/>
    </location>
</feature>
<gene>
    <name evidence="4" type="ORF">JFN88_17555</name>
</gene>
<dbReference type="RefSeq" id="WP_199020598.1">
    <property type="nucleotide sequence ID" value="NZ_JAELUP010000103.1"/>
</dbReference>
<dbReference type="Proteomes" id="UP000640274">
    <property type="component" value="Unassembled WGS sequence"/>
</dbReference>
<keyword evidence="5" id="KW-1185">Reference proteome</keyword>
<evidence type="ECO:0000313" key="5">
    <source>
        <dbReference type="Proteomes" id="UP000640274"/>
    </source>
</evidence>
<evidence type="ECO:0000256" key="1">
    <source>
        <dbReference type="ARBA" id="ARBA00006328"/>
    </source>
</evidence>
<dbReference type="InterPro" id="IPR036291">
    <property type="entry name" value="NAD(P)-bd_dom_sf"/>
</dbReference>
<dbReference type="Pfam" id="PF05368">
    <property type="entry name" value="NmrA"/>
    <property type="match status" value="1"/>
</dbReference>
<name>A0A934MM75_9BACL</name>
<sequence>MSEAKEQIVVLGAGGVQGGAVAERLLSEGYAVRTIVRTEAKSQELRERGINAIAGDLGQADSLREVFAGAEKAVVLLPVEFDRNKITVYINHIVEAAKAAELKLLVVNTGLRLSRDESDSEAIELKRELVQAVRLSGIPSVVLEPTLYYENFLIPGVLNGDTLAYPVPEDRPIAWISIDETAAYTVEALKRPELAGTHIKLGGPEALTGKEIAERFSQALGKDIKFFSLPVPAFEGAIAPLLGDHNAAGLAGLYSWINTNSEQVAKSGASVWLDAAPLTLGDWINGIASSNASGWNAT</sequence>
<dbReference type="PANTHER" id="PTHR42748:SF7">
    <property type="entry name" value="NMRA LIKE REDOX SENSOR 1-RELATED"/>
    <property type="match status" value="1"/>
</dbReference>
<protein>
    <submittedName>
        <fullName evidence="4">NmrA family NAD(P)-binding protein</fullName>
    </submittedName>
</protein>
<keyword evidence="2" id="KW-0521">NADP</keyword>
<organism evidence="4 5">
    <name type="scientific">Paenibacillus roseus</name>
    <dbReference type="NCBI Taxonomy" id="2798579"/>
    <lineage>
        <taxon>Bacteria</taxon>
        <taxon>Bacillati</taxon>
        <taxon>Bacillota</taxon>
        <taxon>Bacilli</taxon>
        <taxon>Bacillales</taxon>
        <taxon>Paenibacillaceae</taxon>
        <taxon>Paenibacillus</taxon>
    </lineage>
</organism>
<dbReference type="InterPro" id="IPR008030">
    <property type="entry name" value="NmrA-like"/>
</dbReference>
<dbReference type="AlphaFoldDB" id="A0A934MM75"/>
<proteinExistence type="inferred from homology"/>
<accession>A0A934MM75</accession>
<reference evidence="4" key="1">
    <citation type="submission" date="2020-12" db="EMBL/GenBank/DDBJ databases">
        <authorList>
            <person name="Huq M.A."/>
        </authorList>
    </citation>
    <scope>NUCLEOTIDE SEQUENCE</scope>
    <source>
        <strain evidence="4">MAHUQ-46</strain>
    </source>
</reference>
<dbReference type="Gene3D" id="3.90.25.10">
    <property type="entry name" value="UDP-galactose 4-epimerase, domain 1"/>
    <property type="match status" value="1"/>
</dbReference>
<dbReference type="InterPro" id="IPR051164">
    <property type="entry name" value="NmrA-like_oxidored"/>
</dbReference>
<evidence type="ECO:0000313" key="4">
    <source>
        <dbReference type="EMBL" id="MBJ6363010.1"/>
    </source>
</evidence>
<comment type="caution">
    <text evidence="4">The sequence shown here is derived from an EMBL/GenBank/DDBJ whole genome shotgun (WGS) entry which is preliminary data.</text>
</comment>
<comment type="similarity">
    <text evidence="1">Belongs to the NmrA-type oxidoreductase family.</text>
</comment>
<evidence type="ECO:0000259" key="3">
    <source>
        <dbReference type="Pfam" id="PF05368"/>
    </source>
</evidence>
<dbReference type="EMBL" id="JAELUP010000103">
    <property type="protein sequence ID" value="MBJ6363010.1"/>
    <property type="molecule type" value="Genomic_DNA"/>
</dbReference>
<dbReference type="PANTHER" id="PTHR42748">
    <property type="entry name" value="NITROGEN METABOLITE REPRESSION PROTEIN NMRA FAMILY MEMBER"/>
    <property type="match status" value="1"/>
</dbReference>
<dbReference type="SUPFAM" id="SSF51735">
    <property type="entry name" value="NAD(P)-binding Rossmann-fold domains"/>
    <property type="match status" value="1"/>
</dbReference>